<feature type="domain" description="Molybdopterin-guanine dinucleotide biosynthesis protein B (MobB)" evidence="1">
    <location>
        <begin position="7"/>
        <end position="134"/>
    </location>
</feature>
<dbReference type="InterPro" id="IPR027417">
    <property type="entry name" value="P-loop_NTPase"/>
</dbReference>
<dbReference type="OrthoDB" id="9786803at2"/>
<accession>A0A2W1P1H3</accession>
<dbReference type="Gene3D" id="3.40.50.300">
    <property type="entry name" value="P-loop containing nucleotide triphosphate hydrolases"/>
    <property type="match status" value="1"/>
</dbReference>
<dbReference type="PANTHER" id="PTHR40072">
    <property type="entry name" value="MOLYBDOPTERIN-GUANINE DINUCLEOTIDE BIOSYNTHESIS ADAPTER PROTEIN-RELATED"/>
    <property type="match status" value="1"/>
</dbReference>
<dbReference type="Pfam" id="PF03205">
    <property type="entry name" value="MobB"/>
    <property type="match status" value="1"/>
</dbReference>
<dbReference type="InterPro" id="IPR004435">
    <property type="entry name" value="MobB_dom"/>
</dbReference>
<name>A0A2W1P1H3_PAEXE</name>
<dbReference type="Proteomes" id="UP000214746">
    <property type="component" value="Unassembled WGS sequence"/>
</dbReference>
<dbReference type="InterPro" id="IPR052539">
    <property type="entry name" value="MGD_biosynthesis_adapter"/>
</dbReference>
<evidence type="ECO:0000313" key="2">
    <source>
        <dbReference type="EMBL" id="PZE20948.1"/>
    </source>
</evidence>
<gene>
    <name evidence="2" type="primary">mobB</name>
    <name evidence="2" type="ORF">CBW46_009670</name>
</gene>
<reference evidence="2" key="1">
    <citation type="submission" date="2018-06" db="EMBL/GenBank/DDBJ databases">
        <title>Paenibacillus xerothermodurans sp. nov. an extremely dry heat resistant spore forming bacterium isolated from the soil of Cape Canaveral, Florida.</title>
        <authorList>
            <person name="Seuylemezian A."/>
            <person name="Kaur N."/>
            <person name="Patil P."/>
            <person name="Patil P."/>
            <person name="Mayilraj S."/>
            <person name="Vaishampayan P."/>
        </authorList>
    </citation>
    <scope>NUCLEOTIDE SEQUENCE [LARGE SCALE GENOMIC DNA]</scope>
    <source>
        <strain evidence="2">ATCC 27380</strain>
    </source>
</reference>
<protein>
    <submittedName>
        <fullName evidence="2">Molybdopterin-guanine dinucleotide biosynthesis protein B</fullName>
    </submittedName>
</protein>
<sequence>MNSMSNVIGFIGFSNSGKTTLIARLVEYFAQEGVRSAVIKHDAHGHYKEAEGSDSSKYINAGASAAVVVSPESYVMFRREAKNLEQMVSLLREQDYDLIFVEGFKHGRHDRIALIREAEQASILHDLQDPPIAVAGPPELAHLAPAHIPFLDMNDIGALAKWILARTAANGV</sequence>
<dbReference type="CDD" id="cd03116">
    <property type="entry name" value="MobB"/>
    <property type="match status" value="1"/>
</dbReference>
<proteinExistence type="predicted"/>
<dbReference type="NCBIfam" id="TIGR00176">
    <property type="entry name" value="mobB"/>
    <property type="match status" value="1"/>
</dbReference>
<evidence type="ECO:0000259" key="1">
    <source>
        <dbReference type="Pfam" id="PF03205"/>
    </source>
</evidence>
<evidence type="ECO:0000313" key="3">
    <source>
        <dbReference type="Proteomes" id="UP000214746"/>
    </source>
</evidence>
<dbReference type="GO" id="GO:0005525">
    <property type="term" value="F:GTP binding"/>
    <property type="evidence" value="ECO:0007669"/>
    <property type="project" value="InterPro"/>
</dbReference>
<keyword evidence="3" id="KW-1185">Reference proteome</keyword>
<dbReference type="SUPFAM" id="SSF52540">
    <property type="entry name" value="P-loop containing nucleoside triphosphate hydrolases"/>
    <property type="match status" value="1"/>
</dbReference>
<dbReference type="PANTHER" id="PTHR40072:SF1">
    <property type="entry name" value="MOLYBDOPTERIN-GUANINE DINUCLEOTIDE BIOSYNTHESIS ADAPTER PROTEIN"/>
    <property type="match status" value="1"/>
</dbReference>
<dbReference type="EMBL" id="NHRJ02000004">
    <property type="protein sequence ID" value="PZE20948.1"/>
    <property type="molecule type" value="Genomic_DNA"/>
</dbReference>
<dbReference type="GO" id="GO:0006777">
    <property type="term" value="P:Mo-molybdopterin cofactor biosynthetic process"/>
    <property type="evidence" value="ECO:0007669"/>
    <property type="project" value="InterPro"/>
</dbReference>
<organism evidence="2 3">
    <name type="scientific">Paenibacillus xerothermodurans</name>
    <dbReference type="NCBI Taxonomy" id="1977292"/>
    <lineage>
        <taxon>Bacteria</taxon>
        <taxon>Bacillati</taxon>
        <taxon>Bacillota</taxon>
        <taxon>Bacilli</taxon>
        <taxon>Bacillales</taxon>
        <taxon>Paenibacillaceae</taxon>
        <taxon>Paenibacillus</taxon>
    </lineage>
</organism>
<dbReference type="AlphaFoldDB" id="A0A2W1P1H3"/>
<comment type="caution">
    <text evidence="2">The sequence shown here is derived from an EMBL/GenBank/DDBJ whole genome shotgun (WGS) entry which is preliminary data.</text>
</comment>